<comment type="caution">
    <text evidence="2">The sequence shown here is derived from an EMBL/GenBank/DDBJ whole genome shotgun (WGS) entry which is preliminary data.</text>
</comment>
<organism evidence="2 3">
    <name type="scientific">Ardenticatena maritima</name>
    <dbReference type="NCBI Taxonomy" id="872965"/>
    <lineage>
        <taxon>Bacteria</taxon>
        <taxon>Bacillati</taxon>
        <taxon>Chloroflexota</taxon>
        <taxon>Ardenticatenia</taxon>
        <taxon>Ardenticatenales</taxon>
        <taxon>Ardenticatenaceae</taxon>
        <taxon>Ardenticatena</taxon>
    </lineage>
</organism>
<proteinExistence type="predicted"/>
<evidence type="ECO:0000313" key="2">
    <source>
        <dbReference type="EMBL" id="GAP63053.1"/>
    </source>
</evidence>
<reference evidence="3" key="2">
    <citation type="submission" date="2015-08" db="EMBL/GenBank/DDBJ databases">
        <title>Draft Genome Sequence of a Heterotrophic Facultative Anaerobic Bacterium Ardenticatena maritima Strain 110S.</title>
        <authorList>
            <person name="Kawaichi S."/>
            <person name="Yoshida T."/>
            <person name="Sako Y."/>
            <person name="Nakamura R."/>
        </authorList>
    </citation>
    <scope>NUCLEOTIDE SEQUENCE [LARGE SCALE GENOMIC DNA]</scope>
    <source>
        <strain evidence="3">110S</strain>
    </source>
</reference>
<dbReference type="EMBL" id="BBZA01000108">
    <property type="protein sequence ID" value="GAP63053.1"/>
    <property type="molecule type" value="Genomic_DNA"/>
</dbReference>
<accession>A0A0M8K6X6</accession>
<evidence type="ECO:0000256" key="1">
    <source>
        <dbReference type="SAM" id="MobiDB-lite"/>
    </source>
</evidence>
<feature type="region of interest" description="Disordered" evidence="1">
    <location>
        <begin position="1"/>
        <end position="24"/>
    </location>
</feature>
<dbReference type="InParanoid" id="A0A0M8K6X6"/>
<protein>
    <submittedName>
        <fullName evidence="2">Uncharacterized protein</fullName>
    </submittedName>
</protein>
<name>A0A0M8K6X6_9CHLR</name>
<reference evidence="2 3" key="1">
    <citation type="journal article" date="2015" name="Genome Announc.">
        <title>Draft Genome Sequence of a Heterotrophic Facultative Anaerobic Thermophilic Bacterium, Ardenticatena maritima Strain 110ST.</title>
        <authorList>
            <person name="Kawaichi S."/>
            <person name="Yoshida T."/>
            <person name="Sako Y."/>
            <person name="Nakamura R."/>
        </authorList>
    </citation>
    <scope>NUCLEOTIDE SEQUENCE [LARGE SCALE GENOMIC DNA]</scope>
    <source>
        <strain evidence="2 3">110S</strain>
    </source>
</reference>
<dbReference type="Proteomes" id="UP000037784">
    <property type="component" value="Unassembled WGS sequence"/>
</dbReference>
<keyword evidence="3" id="KW-1185">Reference proteome</keyword>
<gene>
    <name evidence="2" type="ORF">ARMA_1476</name>
</gene>
<sequence>MLIGKIDRQQNPQTQDKKSKRKGWARTHIKLPFVGCACVGSKSVAKAPISATVDEEPHQEVKQ</sequence>
<dbReference type="AlphaFoldDB" id="A0A0M8K6X6"/>
<evidence type="ECO:0000313" key="3">
    <source>
        <dbReference type="Proteomes" id="UP000037784"/>
    </source>
</evidence>